<evidence type="ECO:0000313" key="2">
    <source>
        <dbReference type="WBParaSite" id="L893_g4053.t1"/>
    </source>
</evidence>
<dbReference type="AlphaFoldDB" id="A0A1I8AAY4"/>
<accession>A0A1I8AAY4</accession>
<dbReference type="Proteomes" id="UP000095287">
    <property type="component" value="Unplaced"/>
</dbReference>
<keyword evidence="1" id="KW-1185">Reference proteome</keyword>
<reference evidence="2" key="1">
    <citation type="submission" date="2016-11" db="UniProtKB">
        <authorList>
            <consortium name="WormBaseParasite"/>
        </authorList>
    </citation>
    <scope>IDENTIFICATION</scope>
</reference>
<proteinExistence type="predicted"/>
<protein>
    <submittedName>
        <fullName evidence="2">Protein kinase domain-containing protein</fullName>
    </submittedName>
</protein>
<evidence type="ECO:0000313" key="1">
    <source>
        <dbReference type="Proteomes" id="UP000095287"/>
    </source>
</evidence>
<organism evidence="1 2">
    <name type="scientific">Steinernema glaseri</name>
    <dbReference type="NCBI Taxonomy" id="37863"/>
    <lineage>
        <taxon>Eukaryota</taxon>
        <taxon>Metazoa</taxon>
        <taxon>Ecdysozoa</taxon>
        <taxon>Nematoda</taxon>
        <taxon>Chromadorea</taxon>
        <taxon>Rhabditida</taxon>
        <taxon>Tylenchina</taxon>
        <taxon>Panagrolaimomorpha</taxon>
        <taxon>Strongyloidoidea</taxon>
        <taxon>Steinernematidae</taxon>
        <taxon>Steinernema</taxon>
    </lineage>
</organism>
<sequence>MPLDERPFALSQRQSIIPIRENGSPPVESADLRPIRTWDVSDSTREVWDLGRGILDVASWTWHLGHNSIMDTDEAWVGGFSRDYFYFPVYFTLLVFSGYQGPEKLIFKSMFMCMELGPLGSP</sequence>
<dbReference type="WBParaSite" id="L893_g4053.t1">
    <property type="protein sequence ID" value="L893_g4053.t1"/>
    <property type="gene ID" value="L893_g4053"/>
</dbReference>
<name>A0A1I8AAY4_9BILA</name>